<dbReference type="EMBL" id="FQUZ01000005">
    <property type="protein sequence ID" value="SHE64545.1"/>
    <property type="molecule type" value="Genomic_DNA"/>
</dbReference>
<evidence type="ECO:0000259" key="1">
    <source>
        <dbReference type="Pfam" id="PF01926"/>
    </source>
</evidence>
<accession>A0A1M4V6F9</accession>
<feature type="domain" description="G" evidence="1">
    <location>
        <begin position="19"/>
        <end position="159"/>
    </location>
</feature>
<proteinExistence type="predicted"/>
<dbReference type="GO" id="GO:0005525">
    <property type="term" value="F:GTP binding"/>
    <property type="evidence" value="ECO:0007669"/>
    <property type="project" value="InterPro"/>
</dbReference>
<dbReference type="InterPro" id="IPR021871">
    <property type="entry name" value="DUF3482"/>
</dbReference>
<sequence>MPDSTSTPPSPAVTVQWCLISHTNIGKTSLARTLLGQDVGDIRDAAHVTDSADSYLLLETDAGHRLQLWDTPGFGDSVRLQQRLAQQGNPLGWFLSHIWDRWRDKPFWMSQRAMRAARDHADIVLYLVNAAENPEDAGYLEAEMGIVHWLAKPVIVLLNQVGAHQTPQQARQDLLRWQQAMQTHAAVRQVLVLDAFTRSWVHEQVLFRAVGEVIDKSKQAAWQAIMQAWEQRNLERLHASLEILAEQLWLAATQQMQLTTPTASGWQQLKRLAGLPDGARQQAEEQAMQQIMQTLHRHGQSSTARLLHLHGLDGQSGAQIQQQLREHFQITQPLDVAKASLWGAIASGAATGAGADLATGGLSLGAGAVLGAVAGALGFAGLSWGLNQARTPQGHQVQLSPEFLDQVLKSCLLQYLAIAHFGRGRGSFSNSEAPQHWQAAIDSSLAAQQAQWHSLWTDIQQQHTLPAEIADVHGTELASSAAESGKSLIPSLPQRLALQLQDTMQQVLHTLYPDAQVPSLAASSSPEPQEPQP</sequence>
<dbReference type="SUPFAM" id="SSF52540">
    <property type="entry name" value="P-loop containing nucleoside triphosphate hydrolases"/>
    <property type="match status" value="1"/>
</dbReference>
<dbReference type="RefSeq" id="WP_073354546.1">
    <property type="nucleotide sequence ID" value="NZ_FQUZ01000005.1"/>
</dbReference>
<gene>
    <name evidence="2" type="ORF">SAMN02745117_00604</name>
</gene>
<dbReference type="OrthoDB" id="5406017at2"/>
<dbReference type="Proteomes" id="UP000184327">
    <property type="component" value="Unassembled WGS sequence"/>
</dbReference>
<evidence type="ECO:0000313" key="3">
    <source>
        <dbReference type="Proteomes" id="UP000184327"/>
    </source>
</evidence>
<dbReference type="AlphaFoldDB" id="A0A1M4V6F9"/>
<protein>
    <submittedName>
        <fullName evidence="2">50S ribosome-binding GTPase</fullName>
    </submittedName>
</protein>
<keyword evidence="3" id="KW-1185">Reference proteome</keyword>
<dbReference type="STRING" id="1122156.SAMN02745117_00604"/>
<dbReference type="InterPro" id="IPR006073">
    <property type="entry name" value="GTP-bd"/>
</dbReference>
<dbReference type="CDD" id="cd00882">
    <property type="entry name" value="Ras_like_GTPase"/>
    <property type="match status" value="1"/>
</dbReference>
<organism evidence="2 3">
    <name type="scientific">Lampropedia hyalina DSM 16112</name>
    <dbReference type="NCBI Taxonomy" id="1122156"/>
    <lineage>
        <taxon>Bacteria</taxon>
        <taxon>Pseudomonadati</taxon>
        <taxon>Pseudomonadota</taxon>
        <taxon>Betaproteobacteria</taxon>
        <taxon>Burkholderiales</taxon>
        <taxon>Comamonadaceae</taxon>
        <taxon>Lampropedia</taxon>
    </lineage>
</organism>
<evidence type="ECO:0000313" key="2">
    <source>
        <dbReference type="EMBL" id="SHE64545.1"/>
    </source>
</evidence>
<name>A0A1M4V6F9_9BURK</name>
<dbReference type="Pfam" id="PF11981">
    <property type="entry name" value="DUF3482"/>
    <property type="match status" value="1"/>
</dbReference>
<dbReference type="Gene3D" id="3.40.50.300">
    <property type="entry name" value="P-loop containing nucleotide triphosphate hydrolases"/>
    <property type="match status" value="1"/>
</dbReference>
<reference evidence="2 3" key="1">
    <citation type="submission" date="2016-11" db="EMBL/GenBank/DDBJ databases">
        <authorList>
            <person name="Jaros S."/>
            <person name="Januszkiewicz K."/>
            <person name="Wedrychowicz H."/>
        </authorList>
    </citation>
    <scope>NUCLEOTIDE SEQUENCE [LARGE SCALE GENOMIC DNA]</scope>
    <source>
        <strain evidence="2 3">DSM 16112</strain>
    </source>
</reference>
<dbReference type="Pfam" id="PF01926">
    <property type="entry name" value="MMR_HSR1"/>
    <property type="match status" value="1"/>
</dbReference>
<dbReference type="InterPro" id="IPR027417">
    <property type="entry name" value="P-loop_NTPase"/>
</dbReference>